<sequence length="383" mass="43692">MTAYSSLLVKIQLHIQSLFGNCASNYCYHGMQHTEGVVNATKEIATHYNLPDEDYFIVVTAAYFHDLGYMNGGSQDHEVRSAQLAEDFLKAEEVSEEVIQKVKDCILSTKMPQSPTNLLESILCDADLFHLGSQNFKEKSKLIHQEIENTHNKKIGKGLWRRMTILLMQEHKYHTDYAKEKLEKKKQENLETLIKEEKKSKDKSALNKKPERGIETMFRITSSNNQRLSDMADNKANILLTVNSIILSLVVTVLLRKLDNDTHLLIPTIFLMVIVVLTMIFAILSTIPKIPNGYFNLDQLEKKKVNLLFFGNFYKMSYIDYEKGMGKAMEDSELLYGMLTRDVYSQGVSLGRKYVLLRYAYGIFMIGLIISVIAFSIAVVAGK</sequence>
<dbReference type="EMBL" id="JACOIJ010000010">
    <property type="protein sequence ID" value="MBD1429394.1"/>
    <property type="molecule type" value="Genomic_DNA"/>
</dbReference>
<organism evidence="10 11">
    <name type="scientific">Sphingobacterium litopenaei</name>
    <dbReference type="NCBI Taxonomy" id="2763500"/>
    <lineage>
        <taxon>Bacteria</taxon>
        <taxon>Pseudomonadati</taxon>
        <taxon>Bacteroidota</taxon>
        <taxon>Sphingobacteriia</taxon>
        <taxon>Sphingobacteriales</taxon>
        <taxon>Sphingobacteriaceae</taxon>
        <taxon>Sphingobacterium</taxon>
    </lineage>
</organism>
<keyword evidence="11" id="KW-1185">Reference proteome</keyword>
<keyword evidence="7 8" id="KW-0472">Membrane</keyword>
<feature type="transmembrane region" description="Helical" evidence="8">
    <location>
        <begin position="264"/>
        <end position="287"/>
    </location>
</feature>
<keyword evidence="2" id="KW-1003">Cell membrane</keyword>
<evidence type="ECO:0000313" key="11">
    <source>
        <dbReference type="Proteomes" id="UP000651271"/>
    </source>
</evidence>
<comment type="subcellular location">
    <subcellularLocation>
        <location evidence="1">Cell membrane</location>
    </subcellularLocation>
</comment>
<evidence type="ECO:0000256" key="3">
    <source>
        <dbReference type="ARBA" id="ARBA00022692"/>
    </source>
</evidence>
<dbReference type="Proteomes" id="UP000651271">
    <property type="component" value="Unassembled WGS sequence"/>
</dbReference>
<evidence type="ECO:0000256" key="7">
    <source>
        <dbReference type="ARBA" id="ARBA00023136"/>
    </source>
</evidence>
<dbReference type="SMART" id="SM00471">
    <property type="entry name" value="HDc"/>
    <property type="match status" value="1"/>
</dbReference>
<protein>
    <submittedName>
        <fullName evidence="10">HD domain-containing protein</fullName>
    </submittedName>
</protein>
<dbReference type="SUPFAM" id="SSF109604">
    <property type="entry name" value="HD-domain/PDEase-like"/>
    <property type="match status" value="1"/>
</dbReference>
<dbReference type="InterPro" id="IPR003607">
    <property type="entry name" value="HD/PDEase_dom"/>
</dbReference>
<dbReference type="CDD" id="cd00077">
    <property type="entry name" value="HDc"/>
    <property type="match status" value="1"/>
</dbReference>
<dbReference type="InterPro" id="IPR009218">
    <property type="entry name" value="HD_phosphohydro"/>
</dbReference>
<evidence type="ECO:0000256" key="2">
    <source>
        <dbReference type="ARBA" id="ARBA00022475"/>
    </source>
</evidence>
<accession>A0ABR7YDN5</accession>
<dbReference type="PANTHER" id="PTHR21174">
    <property type="match status" value="1"/>
</dbReference>
<feature type="transmembrane region" description="Helical" evidence="8">
    <location>
        <begin position="359"/>
        <end position="381"/>
    </location>
</feature>
<keyword evidence="3 8" id="KW-0812">Transmembrane</keyword>
<evidence type="ECO:0000256" key="4">
    <source>
        <dbReference type="ARBA" id="ARBA00022741"/>
    </source>
</evidence>
<dbReference type="RefSeq" id="WP_190301934.1">
    <property type="nucleotide sequence ID" value="NZ_JACOIJ010000010.1"/>
</dbReference>
<feature type="transmembrane region" description="Helical" evidence="8">
    <location>
        <begin position="236"/>
        <end position="255"/>
    </location>
</feature>
<comment type="caution">
    <text evidence="10">The sequence shown here is derived from an EMBL/GenBank/DDBJ whole genome shotgun (WGS) entry which is preliminary data.</text>
</comment>
<keyword evidence="5 8" id="KW-1133">Transmembrane helix</keyword>
<dbReference type="Pfam" id="PF01966">
    <property type="entry name" value="HD"/>
    <property type="match status" value="1"/>
</dbReference>
<evidence type="ECO:0000259" key="9">
    <source>
        <dbReference type="SMART" id="SM00471"/>
    </source>
</evidence>
<dbReference type="Pfam" id="PF18967">
    <property type="entry name" value="PycTM"/>
    <property type="match status" value="1"/>
</dbReference>
<name>A0ABR7YDN5_9SPHI</name>
<feature type="domain" description="HD/PDEase" evidence="9">
    <location>
        <begin position="26"/>
        <end position="141"/>
    </location>
</feature>
<evidence type="ECO:0000256" key="8">
    <source>
        <dbReference type="SAM" id="Phobius"/>
    </source>
</evidence>
<evidence type="ECO:0000313" key="10">
    <source>
        <dbReference type="EMBL" id="MBD1429394.1"/>
    </source>
</evidence>
<keyword evidence="6" id="KW-0051">Antiviral defense</keyword>
<evidence type="ECO:0000256" key="6">
    <source>
        <dbReference type="ARBA" id="ARBA00023118"/>
    </source>
</evidence>
<dbReference type="InterPro" id="IPR043760">
    <property type="entry name" value="PycTM_dom"/>
</dbReference>
<proteinExistence type="predicted"/>
<dbReference type="Gene3D" id="1.10.3210.10">
    <property type="entry name" value="Hypothetical protein af1432"/>
    <property type="match status" value="1"/>
</dbReference>
<evidence type="ECO:0000256" key="1">
    <source>
        <dbReference type="ARBA" id="ARBA00004236"/>
    </source>
</evidence>
<reference evidence="10 11" key="1">
    <citation type="submission" date="2020-08" db="EMBL/GenBank/DDBJ databases">
        <title>Sphingobacterium sp. DN04309 isolated from aquaculture water.</title>
        <authorList>
            <person name="Zhang M."/>
        </authorList>
    </citation>
    <scope>NUCLEOTIDE SEQUENCE [LARGE SCALE GENOMIC DNA]</scope>
    <source>
        <strain evidence="10 11">DN04309</strain>
    </source>
</reference>
<gene>
    <name evidence="10" type="ORF">H8B04_07400</name>
</gene>
<dbReference type="PANTHER" id="PTHR21174:SF0">
    <property type="entry name" value="HD PHOSPHOHYDROLASE FAMILY PROTEIN-RELATED"/>
    <property type="match status" value="1"/>
</dbReference>
<keyword evidence="4" id="KW-0547">Nucleotide-binding</keyword>
<dbReference type="InterPro" id="IPR006674">
    <property type="entry name" value="HD_domain"/>
</dbReference>
<evidence type="ECO:0000256" key="5">
    <source>
        <dbReference type="ARBA" id="ARBA00022989"/>
    </source>
</evidence>